<evidence type="ECO:0000256" key="3">
    <source>
        <dbReference type="ARBA" id="ARBA00022533"/>
    </source>
</evidence>
<dbReference type="PANTHER" id="PTHR11573:SF6">
    <property type="entry name" value="RIBONUCLEOSIDE-DIPHOSPHATE REDUCTASE LARGE SUBUNIT"/>
    <property type="match status" value="1"/>
</dbReference>
<accession>A0A6C0AP77</accession>
<evidence type="ECO:0000256" key="2">
    <source>
        <dbReference type="ARBA" id="ARBA00012274"/>
    </source>
</evidence>
<dbReference type="EMBL" id="MN740733">
    <property type="protein sequence ID" value="QHS81303.1"/>
    <property type="molecule type" value="Genomic_DNA"/>
</dbReference>
<evidence type="ECO:0000256" key="6">
    <source>
        <dbReference type="ARBA" id="ARBA00023002"/>
    </source>
</evidence>
<keyword evidence="5" id="KW-0067">ATP-binding</keyword>
<dbReference type="InterPro" id="IPR039718">
    <property type="entry name" value="Rrm1"/>
</dbReference>
<comment type="similarity">
    <text evidence="1">Belongs to the ribonucleoside diphosphate reductase large chain family.</text>
</comment>
<dbReference type="GO" id="GO:0009263">
    <property type="term" value="P:deoxyribonucleotide biosynthetic process"/>
    <property type="evidence" value="ECO:0007669"/>
    <property type="project" value="UniProtKB-KW"/>
</dbReference>
<keyword evidence="4" id="KW-0547">Nucleotide-binding</keyword>
<dbReference type="NCBIfam" id="TIGR02506">
    <property type="entry name" value="NrdE_NrdA"/>
    <property type="match status" value="1"/>
</dbReference>
<dbReference type="PROSITE" id="PS51161">
    <property type="entry name" value="ATP_CONE"/>
    <property type="match status" value="1"/>
</dbReference>
<dbReference type="GO" id="GO:0004748">
    <property type="term" value="F:ribonucleoside-diphosphate reductase activity, thioredoxin disulfide as acceptor"/>
    <property type="evidence" value="ECO:0007669"/>
    <property type="project" value="UniProtKB-EC"/>
</dbReference>
<dbReference type="InterPro" id="IPR013346">
    <property type="entry name" value="NrdE_NrdA_C"/>
</dbReference>
<dbReference type="GO" id="GO:0005971">
    <property type="term" value="C:ribonucleoside-diphosphate reductase complex"/>
    <property type="evidence" value="ECO:0007669"/>
    <property type="project" value="TreeGrafter"/>
</dbReference>
<keyword evidence="3" id="KW-0021">Allosteric enzyme</keyword>
<feature type="domain" description="ATP-cone" evidence="9">
    <location>
        <begin position="5"/>
        <end position="93"/>
    </location>
</feature>
<dbReference type="SUPFAM" id="SSF51998">
    <property type="entry name" value="PFL-like glycyl radical enzymes"/>
    <property type="match status" value="1"/>
</dbReference>
<name>A0A6C0AP77_9ZZZZ</name>
<dbReference type="InterPro" id="IPR013509">
    <property type="entry name" value="RNR_lsu_N"/>
</dbReference>
<evidence type="ECO:0000313" key="10">
    <source>
        <dbReference type="EMBL" id="QHS81303.1"/>
    </source>
</evidence>
<evidence type="ECO:0000256" key="7">
    <source>
        <dbReference type="ARBA" id="ARBA00023116"/>
    </source>
</evidence>
<dbReference type="Pfam" id="PF03477">
    <property type="entry name" value="ATP-cone"/>
    <property type="match status" value="1"/>
</dbReference>
<evidence type="ECO:0000256" key="4">
    <source>
        <dbReference type="ARBA" id="ARBA00022741"/>
    </source>
</evidence>
<sequence length="837" mass="93846">MQRSMHVIKRDGSEEPVSFDKVLKRIQKAAKGLAVQVDTLAQNIISQICDGISSSKLDELAAQLAASLSTLHPDYATLASRLTISNHHKNTEMTFAQVVDTLRNQVSVHTGKAVFYVSEELHQLSQKYADLIESHIDYQRDYDFDYFGFKTLEKSYLLKDTKGRILERPQHMWMRVALGIWTTGQSTTQTQLDQAFETYDLMSQKVYTHATPTLFNAGTPRPQLSSCFLLAMKDDSIDGIYETLKDCASISKFAGGIGLHVHNIRAAGSLIGGTNGRSNGIVPMLRNFNATARYVDQGGGKRNGSFAIYLEPWHADIEDFLKLKLNTGETEERARDLFYALWIPDLFMQRVEDDAQWSLFCPHEAPGLADVYGDEFDALYTRYEKEGRARKSVSAQKLWFKILDSQMETGTPYLLYKDPANKKSNQKNLGTIKSSNLCTEIIEFSSPEETAVCNLASLALPAFVSADNKSFDFDRLRKVTASVVKALNKVIDINFYPIPEAKRSNMRHRPIGLGVQGLADVFARLRVPWESPEATRLNQLIFEHIYYAAVEASSTLAITQGSYETFEGSPASKGILQPDMWSVTPITESEKTLDWLTLRANAAHGLRNSLLVAPMPTASTSQILGYTECFEPMTSNIYARRVLAGEFVVVNKYLIDDLMKLGIWSEAVKQQMIARNGSVQGIKEIPEDLQALYKTSWEIKQRVLIDMAAQRGAFICQSQSLNLSIENPTYAKLTSMHFHAWKQGLKTGCYYLRTKAPVMAQKFTVDPRMLQGSVVEQNVRNSESETESDSDEELSPEEKKKRDRAALLERLAKEYEQSVKEAKEAAASGEGCTMCSS</sequence>
<feature type="compositionally biased region" description="Acidic residues" evidence="8">
    <location>
        <begin position="784"/>
        <end position="795"/>
    </location>
</feature>
<dbReference type="PROSITE" id="PS00089">
    <property type="entry name" value="RIBORED_LARGE"/>
    <property type="match status" value="1"/>
</dbReference>
<dbReference type="GO" id="GO:0005524">
    <property type="term" value="F:ATP binding"/>
    <property type="evidence" value="ECO:0007669"/>
    <property type="project" value="UniProtKB-KW"/>
</dbReference>
<keyword evidence="7" id="KW-0215">Deoxyribonucleotide synthesis</keyword>
<dbReference type="EC" id="1.17.4.1" evidence="2"/>
<organism evidence="10">
    <name type="scientific">viral metagenome</name>
    <dbReference type="NCBI Taxonomy" id="1070528"/>
    <lineage>
        <taxon>unclassified sequences</taxon>
        <taxon>metagenomes</taxon>
        <taxon>organismal metagenomes</taxon>
    </lineage>
</organism>
<dbReference type="InterPro" id="IPR008926">
    <property type="entry name" value="RNR_R1-su_N"/>
</dbReference>
<dbReference type="PANTHER" id="PTHR11573">
    <property type="entry name" value="RIBONUCLEOSIDE-DIPHOSPHATE REDUCTASE LARGE CHAIN"/>
    <property type="match status" value="1"/>
</dbReference>
<dbReference type="InterPro" id="IPR000788">
    <property type="entry name" value="RNR_lg_C"/>
</dbReference>
<dbReference type="Pfam" id="PF00317">
    <property type="entry name" value="Ribonuc_red_lgN"/>
    <property type="match status" value="1"/>
</dbReference>
<dbReference type="Gene3D" id="3.20.70.20">
    <property type="match status" value="1"/>
</dbReference>
<evidence type="ECO:0000256" key="8">
    <source>
        <dbReference type="SAM" id="MobiDB-lite"/>
    </source>
</evidence>
<dbReference type="Pfam" id="PF02867">
    <property type="entry name" value="Ribonuc_red_lgC"/>
    <property type="match status" value="1"/>
</dbReference>
<reference evidence="10" key="1">
    <citation type="journal article" date="2020" name="Nature">
        <title>Giant virus diversity and host interactions through global metagenomics.</title>
        <authorList>
            <person name="Schulz F."/>
            <person name="Roux S."/>
            <person name="Paez-Espino D."/>
            <person name="Jungbluth S."/>
            <person name="Walsh D.A."/>
            <person name="Denef V.J."/>
            <person name="McMahon K.D."/>
            <person name="Konstantinidis K.T."/>
            <person name="Eloe-Fadrosh E.A."/>
            <person name="Kyrpides N.C."/>
            <person name="Woyke T."/>
        </authorList>
    </citation>
    <scope>NUCLEOTIDE SEQUENCE</scope>
    <source>
        <strain evidence="10">GVMAG-S-1101161-73</strain>
    </source>
</reference>
<dbReference type="AlphaFoldDB" id="A0A6C0AP77"/>
<evidence type="ECO:0000256" key="1">
    <source>
        <dbReference type="ARBA" id="ARBA00010406"/>
    </source>
</evidence>
<evidence type="ECO:0000259" key="9">
    <source>
        <dbReference type="PROSITE" id="PS51161"/>
    </source>
</evidence>
<dbReference type="PRINTS" id="PR01183">
    <property type="entry name" value="RIBORDTASEM1"/>
</dbReference>
<feature type="region of interest" description="Disordered" evidence="8">
    <location>
        <begin position="774"/>
        <end position="803"/>
    </location>
</feature>
<proteinExistence type="inferred from homology"/>
<protein>
    <recommendedName>
        <fullName evidence="2">ribonucleoside-diphosphate reductase</fullName>
        <ecNumber evidence="2">1.17.4.1</ecNumber>
    </recommendedName>
</protein>
<dbReference type="InterPro" id="IPR005144">
    <property type="entry name" value="ATP-cone_dom"/>
</dbReference>
<dbReference type="CDD" id="cd01679">
    <property type="entry name" value="RNR_I"/>
    <property type="match status" value="1"/>
</dbReference>
<dbReference type="UniPathway" id="UPA00326"/>
<keyword evidence="6" id="KW-0560">Oxidoreductase</keyword>
<dbReference type="SUPFAM" id="SSF48168">
    <property type="entry name" value="R1 subunit of ribonucleotide reductase, N-terminal domain"/>
    <property type="match status" value="1"/>
</dbReference>
<evidence type="ECO:0000256" key="5">
    <source>
        <dbReference type="ARBA" id="ARBA00022840"/>
    </source>
</evidence>